<dbReference type="GO" id="GO:0009252">
    <property type="term" value="P:peptidoglycan biosynthetic process"/>
    <property type="evidence" value="ECO:0007669"/>
    <property type="project" value="UniProtKB-UniRule"/>
</dbReference>
<keyword evidence="7 14" id="KW-0547">Nucleotide-binding</keyword>
<accession>A0A855X9U6</accession>
<reference evidence="18 19" key="1">
    <citation type="journal article" date="2018" name="ISME J.">
        <title>A methanotrophic archaeon couples anaerobic oxidation of methane to Fe(III) reduction.</title>
        <authorList>
            <person name="Cai C."/>
            <person name="Leu A.O."/>
            <person name="Xie G.J."/>
            <person name="Guo J."/>
            <person name="Feng Y."/>
            <person name="Zhao J.X."/>
            <person name="Tyson G.W."/>
            <person name="Yuan Z."/>
            <person name="Hu S."/>
        </authorList>
    </citation>
    <scope>NUCLEOTIDE SEQUENCE [LARGE SCALE GENOMIC DNA]</scope>
    <source>
        <strain evidence="18">FeB_12</strain>
    </source>
</reference>
<dbReference type="GO" id="GO:0008360">
    <property type="term" value="P:regulation of cell shape"/>
    <property type="evidence" value="ECO:0007669"/>
    <property type="project" value="UniProtKB-KW"/>
</dbReference>
<comment type="subcellular location">
    <subcellularLocation>
        <location evidence="1 14">Cytoplasm</location>
    </subcellularLocation>
</comment>
<dbReference type="GO" id="GO:0005737">
    <property type="term" value="C:cytoplasm"/>
    <property type="evidence" value="ECO:0007669"/>
    <property type="project" value="UniProtKB-SubCell"/>
</dbReference>
<comment type="pathway">
    <text evidence="2 14">Cell wall biogenesis; peptidoglycan biosynthesis.</text>
</comment>
<dbReference type="InterPro" id="IPR050061">
    <property type="entry name" value="MurCDEF_pg_biosynth"/>
</dbReference>
<evidence type="ECO:0000256" key="5">
    <source>
        <dbReference type="ARBA" id="ARBA00022598"/>
    </source>
</evidence>
<dbReference type="HAMAP" id="MF_00046">
    <property type="entry name" value="MurC"/>
    <property type="match status" value="1"/>
</dbReference>
<evidence type="ECO:0000313" key="19">
    <source>
        <dbReference type="Proteomes" id="UP000250918"/>
    </source>
</evidence>
<keyword evidence="6 14" id="KW-0132">Cell division</keyword>
<evidence type="ECO:0000256" key="6">
    <source>
        <dbReference type="ARBA" id="ARBA00022618"/>
    </source>
</evidence>
<evidence type="ECO:0000256" key="3">
    <source>
        <dbReference type="ARBA" id="ARBA00012211"/>
    </source>
</evidence>
<dbReference type="EC" id="6.3.2.8" evidence="3 14"/>
<dbReference type="SUPFAM" id="SSF53244">
    <property type="entry name" value="MurD-like peptide ligases, peptide-binding domain"/>
    <property type="match status" value="1"/>
</dbReference>
<keyword evidence="8 14" id="KW-0067">ATP-binding</keyword>
<evidence type="ECO:0000256" key="10">
    <source>
        <dbReference type="ARBA" id="ARBA00022984"/>
    </source>
</evidence>
<protein>
    <recommendedName>
        <fullName evidence="3 14">UDP-N-acetylmuramate--L-alanine ligase</fullName>
        <ecNumber evidence="3 14">6.3.2.8</ecNumber>
    </recommendedName>
    <alternativeName>
        <fullName evidence="14">UDP-N-acetylmuramoyl-L-alanine synthetase</fullName>
    </alternativeName>
</protein>
<evidence type="ECO:0000256" key="11">
    <source>
        <dbReference type="ARBA" id="ARBA00023306"/>
    </source>
</evidence>
<keyword evidence="9 14" id="KW-0133">Cell shape</keyword>
<dbReference type="PANTHER" id="PTHR43445:SF3">
    <property type="entry name" value="UDP-N-ACETYLMURAMATE--L-ALANINE LIGASE"/>
    <property type="match status" value="1"/>
</dbReference>
<dbReference type="GO" id="GO:0005524">
    <property type="term" value="F:ATP binding"/>
    <property type="evidence" value="ECO:0007669"/>
    <property type="project" value="UniProtKB-UniRule"/>
</dbReference>
<name>A0A855X9U6_9BACT</name>
<evidence type="ECO:0000256" key="1">
    <source>
        <dbReference type="ARBA" id="ARBA00004496"/>
    </source>
</evidence>
<feature type="domain" description="Mur ligase N-terminal catalytic" evidence="15">
    <location>
        <begin position="8"/>
        <end position="104"/>
    </location>
</feature>
<dbReference type="PANTHER" id="PTHR43445">
    <property type="entry name" value="UDP-N-ACETYLMURAMATE--L-ALANINE LIGASE-RELATED"/>
    <property type="match status" value="1"/>
</dbReference>
<dbReference type="InterPro" id="IPR005758">
    <property type="entry name" value="UDP-N-AcMur_Ala_ligase_MurC"/>
</dbReference>
<dbReference type="GO" id="GO:0071555">
    <property type="term" value="P:cell wall organization"/>
    <property type="evidence" value="ECO:0007669"/>
    <property type="project" value="UniProtKB-KW"/>
</dbReference>
<evidence type="ECO:0000259" key="17">
    <source>
        <dbReference type="Pfam" id="PF08245"/>
    </source>
</evidence>
<dbReference type="Proteomes" id="UP000250918">
    <property type="component" value="Unassembled WGS sequence"/>
</dbReference>
<dbReference type="Gene3D" id="3.40.1190.10">
    <property type="entry name" value="Mur-like, catalytic domain"/>
    <property type="match status" value="1"/>
</dbReference>
<evidence type="ECO:0000256" key="7">
    <source>
        <dbReference type="ARBA" id="ARBA00022741"/>
    </source>
</evidence>
<evidence type="ECO:0000259" key="15">
    <source>
        <dbReference type="Pfam" id="PF01225"/>
    </source>
</evidence>
<evidence type="ECO:0000256" key="4">
    <source>
        <dbReference type="ARBA" id="ARBA00022490"/>
    </source>
</evidence>
<dbReference type="InterPro" id="IPR000713">
    <property type="entry name" value="Mur_ligase_N"/>
</dbReference>
<dbReference type="NCBIfam" id="TIGR01082">
    <property type="entry name" value="murC"/>
    <property type="match status" value="1"/>
</dbReference>
<dbReference type="Pfam" id="PF02875">
    <property type="entry name" value="Mur_ligase_C"/>
    <property type="match status" value="1"/>
</dbReference>
<dbReference type="SUPFAM" id="SSF53623">
    <property type="entry name" value="MurD-like peptide ligases, catalytic domain"/>
    <property type="match status" value="1"/>
</dbReference>
<dbReference type="EMBL" id="PQAP01000011">
    <property type="protein sequence ID" value="PWB75336.1"/>
    <property type="molecule type" value="Genomic_DNA"/>
</dbReference>
<feature type="domain" description="Mur ligase central" evidence="17">
    <location>
        <begin position="110"/>
        <end position="288"/>
    </location>
</feature>
<dbReference type="UniPathway" id="UPA00219"/>
<dbReference type="InterPro" id="IPR036615">
    <property type="entry name" value="Mur_ligase_C_dom_sf"/>
</dbReference>
<comment type="caution">
    <text evidence="18">The sequence shown here is derived from an EMBL/GenBank/DDBJ whole genome shotgun (WGS) entry which is preliminary data.</text>
</comment>
<keyword evidence="10 14" id="KW-0573">Peptidoglycan synthesis</keyword>
<dbReference type="InterPro" id="IPR004101">
    <property type="entry name" value="Mur_ligase_C"/>
</dbReference>
<evidence type="ECO:0000256" key="14">
    <source>
        <dbReference type="HAMAP-Rule" id="MF_00046"/>
    </source>
</evidence>
<evidence type="ECO:0000256" key="12">
    <source>
        <dbReference type="ARBA" id="ARBA00023316"/>
    </source>
</evidence>
<gene>
    <name evidence="14" type="primary">murC</name>
    <name evidence="18" type="ORF">C3F09_02945</name>
</gene>
<keyword evidence="5 14" id="KW-0436">Ligase</keyword>
<keyword evidence="4 14" id="KW-0963">Cytoplasm</keyword>
<evidence type="ECO:0000256" key="13">
    <source>
        <dbReference type="ARBA" id="ARBA00047833"/>
    </source>
</evidence>
<dbReference type="InterPro" id="IPR013221">
    <property type="entry name" value="Mur_ligase_cen"/>
</dbReference>
<feature type="domain" description="Mur ligase C-terminal" evidence="16">
    <location>
        <begin position="311"/>
        <end position="442"/>
    </location>
</feature>
<dbReference type="GO" id="GO:0008763">
    <property type="term" value="F:UDP-N-acetylmuramate-L-alanine ligase activity"/>
    <property type="evidence" value="ECO:0007669"/>
    <property type="project" value="UniProtKB-UniRule"/>
</dbReference>
<sequence length="458" mass="49423">MFGRFRKLHFVGIGGAGMSGIAEILHNLGFEVTGSDSTPSEITEYLASTGIRIQGAHVAENVAQSDVVVISSAISDTNPEVAEARRRGIPVIKRAEMLGEIMRLKFSIGVAGTHGKTTTTSMIGKILRQANLNPTLIVGGVVAELGTGAALGSGDYLVAEADEYDKSFLAMFPSMSVVLNVEPDHLECYNGMEDLLNSFLAYINRVPFYGSAIISAEDPNTQVFRPRISRPYATFGFSNDADYRAVNLTMEPNRSVFSVYRRQQLLGEIILRVPGRHNVANALAAIAATSELDVPFPAIADALRDFRGVGRRFEFIAEVNGVTIIDDYAHHPSEIKATLAAARVAYPGRRVIAVFQPHLFSRTKQFVNEFAQTLSAADLCILTDIYPARELPIPGVTSELIKAAAEKSGQGAFRYVGVKDNAVEAIAETAHPGDVVILIGAGSITYIKHVVAEKLRGK</sequence>
<dbReference type="GO" id="GO:0051301">
    <property type="term" value="P:cell division"/>
    <property type="evidence" value="ECO:0007669"/>
    <property type="project" value="UniProtKB-KW"/>
</dbReference>
<dbReference type="Gene3D" id="3.90.190.20">
    <property type="entry name" value="Mur ligase, C-terminal domain"/>
    <property type="match status" value="1"/>
</dbReference>
<comment type="function">
    <text evidence="14">Cell wall formation.</text>
</comment>
<dbReference type="Gene3D" id="3.40.50.720">
    <property type="entry name" value="NAD(P)-binding Rossmann-like Domain"/>
    <property type="match status" value="1"/>
</dbReference>
<evidence type="ECO:0000256" key="2">
    <source>
        <dbReference type="ARBA" id="ARBA00004752"/>
    </source>
</evidence>
<dbReference type="Pfam" id="PF01225">
    <property type="entry name" value="Mur_ligase"/>
    <property type="match status" value="1"/>
</dbReference>
<dbReference type="Pfam" id="PF08245">
    <property type="entry name" value="Mur_ligase_M"/>
    <property type="match status" value="1"/>
</dbReference>
<evidence type="ECO:0000256" key="8">
    <source>
        <dbReference type="ARBA" id="ARBA00022840"/>
    </source>
</evidence>
<dbReference type="InterPro" id="IPR036565">
    <property type="entry name" value="Mur-like_cat_sf"/>
</dbReference>
<proteinExistence type="inferred from homology"/>
<organism evidence="18 19">
    <name type="scientific">candidate division GN15 bacterium</name>
    <dbReference type="NCBI Taxonomy" id="2072418"/>
    <lineage>
        <taxon>Bacteria</taxon>
        <taxon>candidate division GN15</taxon>
    </lineage>
</organism>
<evidence type="ECO:0000259" key="16">
    <source>
        <dbReference type="Pfam" id="PF02875"/>
    </source>
</evidence>
<keyword evidence="12 14" id="KW-0961">Cell wall biogenesis/degradation</keyword>
<dbReference type="SUPFAM" id="SSF51984">
    <property type="entry name" value="MurCD N-terminal domain"/>
    <property type="match status" value="1"/>
</dbReference>
<evidence type="ECO:0000256" key="9">
    <source>
        <dbReference type="ARBA" id="ARBA00022960"/>
    </source>
</evidence>
<dbReference type="AlphaFoldDB" id="A0A855X9U6"/>
<comment type="catalytic activity">
    <reaction evidence="13 14">
        <text>UDP-N-acetyl-alpha-D-muramate + L-alanine + ATP = UDP-N-acetyl-alpha-D-muramoyl-L-alanine + ADP + phosphate + H(+)</text>
        <dbReference type="Rhea" id="RHEA:23372"/>
        <dbReference type="ChEBI" id="CHEBI:15378"/>
        <dbReference type="ChEBI" id="CHEBI:30616"/>
        <dbReference type="ChEBI" id="CHEBI:43474"/>
        <dbReference type="ChEBI" id="CHEBI:57972"/>
        <dbReference type="ChEBI" id="CHEBI:70757"/>
        <dbReference type="ChEBI" id="CHEBI:83898"/>
        <dbReference type="ChEBI" id="CHEBI:456216"/>
        <dbReference type="EC" id="6.3.2.8"/>
    </reaction>
</comment>
<comment type="similarity">
    <text evidence="14">Belongs to the MurCDEF family.</text>
</comment>
<keyword evidence="11 14" id="KW-0131">Cell cycle</keyword>
<evidence type="ECO:0000313" key="18">
    <source>
        <dbReference type="EMBL" id="PWB75336.1"/>
    </source>
</evidence>
<feature type="binding site" evidence="14">
    <location>
        <begin position="112"/>
        <end position="118"/>
    </location>
    <ligand>
        <name>ATP</name>
        <dbReference type="ChEBI" id="CHEBI:30616"/>
    </ligand>
</feature>